<feature type="transmembrane region" description="Helical" evidence="1">
    <location>
        <begin position="292"/>
        <end position="309"/>
    </location>
</feature>
<evidence type="ECO:0008006" key="4">
    <source>
        <dbReference type="Google" id="ProtNLM"/>
    </source>
</evidence>
<accession>A8MM98</accession>
<dbReference type="Proteomes" id="UP000000269">
    <property type="component" value="Chromosome"/>
</dbReference>
<evidence type="ECO:0000313" key="3">
    <source>
        <dbReference type="Proteomes" id="UP000000269"/>
    </source>
</evidence>
<dbReference type="OrthoDB" id="1953274at2"/>
<keyword evidence="1" id="KW-0472">Membrane</keyword>
<feature type="transmembrane region" description="Helical" evidence="1">
    <location>
        <begin position="366"/>
        <end position="394"/>
    </location>
</feature>
<sequence>MSPIWMVWKKRILYLSKLYYKFISFQVDGVILIYTLGLVGALGFSFKEILVEIFSRIATGTMVLVPQMLLLLILLSGNLSGYLKMADQVFLSPLNVDGKSFLKYSHRLSSGIHLLTWFFLWSLIYLYYRFHFGTSIGTYLLVLIGGAAIRWSILNFKFALWNNQGKWRRRIYKTIFYGIASNIIGYTLKVLMKANVPIKVGVFYLVLLGIIFVISYFIKKYTLIDWDRLISEETNKRVQNFTFLLRQPYNEKKSTRIKTVSIFSGSKMLPFNEKGALLLLYFKTLQRGKGNLTLLLQIYFFTLGGMAFGDRVIDASTVAEGSLFMAVGFIFVSYLVGAFLFSLWINLKEDTWFRIYPYSRRVKISAIKLGPTLVLILFLLLTYIPISLIGGSILHPILDLMGLGILSLIIMEIQGYVIGAKLNIY</sequence>
<organism evidence="2 3">
    <name type="scientific">Alkaliphilus oremlandii (strain OhILAs)</name>
    <name type="common">Clostridium oremlandii (strain OhILAs)</name>
    <dbReference type="NCBI Taxonomy" id="350688"/>
    <lineage>
        <taxon>Bacteria</taxon>
        <taxon>Bacillati</taxon>
        <taxon>Bacillota</taxon>
        <taxon>Clostridia</taxon>
        <taxon>Peptostreptococcales</taxon>
        <taxon>Natronincolaceae</taxon>
        <taxon>Alkaliphilus</taxon>
    </lineage>
</organism>
<dbReference type="GO" id="GO:0016020">
    <property type="term" value="C:membrane"/>
    <property type="evidence" value="ECO:0007669"/>
    <property type="project" value="InterPro"/>
</dbReference>
<protein>
    <recommendedName>
        <fullName evidence="4">ABC transporter EcsB</fullName>
    </recommendedName>
</protein>
<proteinExistence type="predicted"/>
<dbReference type="EMBL" id="CP000853">
    <property type="protein sequence ID" value="ABW18265.1"/>
    <property type="molecule type" value="Genomic_DNA"/>
</dbReference>
<keyword evidence="3" id="KW-1185">Reference proteome</keyword>
<dbReference type="HOGENOM" id="CLU_654951_0_0_9"/>
<keyword evidence="1" id="KW-1133">Transmembrane helix</keyword>
<feature type="transmembrane region" description="Helical" evidence="1">
    <location>
        <begin position="321"/>
        <end position="345"/>
    </location>
</feature>
<feature type="transmembrane region" description="Helical" evidence="1">
    <location>
        <begin position="53"/>
        <end position="75"/>
    </location>
</feature>
<dbReference type="eggNOG" id="COG4473">
    <property type="taxonomic scope" value="Bacteria"/>
</dbReference>
<feature type="transmembrane region" description="Helical" evidence="1">
    <location>
        <begin position="134"/>
        <end position="153"/>
    </location>
</feature>
<dbReference type="STRING" id="350688.Clos_0706"/>
<evidence type="ECO:0000256" key="1">
    <source>
        <dbReference type="SAM" id="Phobius"/>
    </source>
</evidence>
<gene>
    <name evidence="2" type="ordered locus">Clos_0706</name>
</gene>
<dbReference type="RefSeq" id="WP_012158579.1">
    <property type="nucleotide sequence ID" value="NC_009922.1"/>
</dbReference>
<dbReference type="Pfam" id="PF05975">
    <property type="entry name" value="EcsB"/>
    <property type="match status" value="1"/>
</dbReference>
<dbReference type="KEGG" id="aoe:Clos_0706"/>
<keyword evidence="1" id="KW-0812">Transmembrane</keyword>
<evidence type="ECO:0000313" key="2">
    <source>
        <dbReference type="EMBL" id="ABW18265.1"/>
    </source>
</evidence>
<feature type="transmembrane region" description="Helical" evidence="1">
    <location>
        <begin position="108"/>
        <end position="128"/>
    </location>
</feature>
<feature type="transmembrane region" description="Helical" evidence="1">
    <location>
        <begin position="400"/>
        <end position="419"/>
    </location>
</feature>
<feature type="transmembrane region" description="Helical" evidence="1">
    <location>
        <begin position="198"/>
        <end position="218"/>
    </location>
</feature>
<feature type="transmembrane region" description="Helical" evidence="1">
    <location>
        <begin position="20"/>
        <end position="41"/>
    </location>
</feature>
<dbReference type="AlphaFoldDB" id="A8MM98"/>
<reference evidence="3" key="1">
    <citation type="submission" date="2007-10" db="EMBL/GenBank/DDBJ databases">
        <title>Complete genome of Alkaliphilus oremlandii OhILAs.</title>
        <authorList>
            <person name="Copeland A."/>
            <person name="Lucas S."/>
            <person name="Lapidus A."/>
            <person name="Barry K."/>
            <person name="Detter J.C."/>
            <person name="Glavina del Rio T."/>
            <person name="Hammon N."/>
            <person name="Israni S."/>
            <person name="Dalin E."/>
            <person name="Tice H."/>
            <person name="Pitluck S."/>
            <person name="Chain P."/>
            <person name="Malfatti S."/>
            <person name="Shin M."/>
            <person name="Vergez L."/>
            <person name="Schmutz J."/>
            <person name="Larimer F."/>
            <person name="Land M."/>
            <person name="Hauser L."/>
            <person name="Kyrpides N."/>
            <person name="Mikhailova N."/>
            <person name="Stolz J.F."/>
            <person name="Dawson A."/>
            <person name="Fisher E."/>
            <person name="Crable B."/>
            <person name="Perera E."/>
            <person name="Lisak J."/>
            <person name="Ranganathan M."/>
            <person name="Basu P."/>
            <person name="Richardson P."/>
        </authorList>
    </citation>
    <scope>NUCLEOTIDE SEQUENCE [LARGE SCALE GENOMIC DNA]</scope>
    <source>
        <strain evidence="3">OhILAs</strain>
    </source>
</reference>
<feature type="transmembrane region" description="Helical" evidence="1">
    <location>
        <begin position="174"/>
        <end position="192"/>
    </location>
</feature>
<name>A8MM98_ALKOO</name>
<dbReference type="InterPro" id="IPR010288">
    <property type="entry name" value="EcsB_ABC"/>
</dbReference>